<dbReference type="RefSeq" id="WP_136258971.1">
    <property type="nucleotide sequence ID" value="NZ_MWIO01000032.1"/>
</dbReference>
<evidence type="ECO:0000313" key="2">
    <source>
        <dbReference type="Proteomes" id="UP000306317"/>
    </source>
</evidence>
<accession>A0A4S3KDL6</accession>
<proteinExistence type="predicted"/>
<sequence length="83" mass="8771">MPSLPHPPIASLLLILACAAGCGQRTSWVDVDASGCNEARISAMNRDRELVHQMGAVCAVNGKAATADRLRCHGNTLQVACRE</sequence>
<reference evidence="1 2" key="1">
    <citation type="submission" date="2017-02" db="EMBL/GenBank/DDBJ databases">
        <title>Whole genome sequencing of Rhodanobacter lindaniclasticus DSM 17932.</title>
        <authorList>
            <person name="Kumar S."/>
            <person name="Patil P."/>
            <person name="Patil P.B."/>
        </authorList>
    </citation>
    <scope>NUCLEOTIDE SEQUENCE [LARGE SCALE GENOMIC DNA]</scope>
    <source>
        <strain evidence="1 2">DSM 17932</strain>
    </source>
</reference>
<evidence type="ECO:0000313" key="1">
    <source>
        <dbReference type="EMBL" id="THD06593.1"/>
    </source>
</evidence>
<dbReference type="EMBL" id="MWIO01000032">
    <property type="protein sequence ID" value="THD06593.1"/>
    <property type="molecule type" value="Genomic_DNA"/>
</dbReference>
<comment type="caution">
    <text evidence="1">The sequence shown here is derived from an EMBL/GenBank/DDBJ whole genome shotgun (WGS) entry which is preliminary data.</text>
</comment>
<name>A0A4S3KDL6_9GAMM</name>
<dbReference type="AlphaFoldDB" id="A0A4S3KDL6"/>
<organism evidence="1 2">
    <name type="scientific">Rhodanobacter lindaniclasticus</name>
    <dbReference type="NCBI Taxonomy" id="75310"/>
    <lineage>
        <taxon>Bacteria</taxon>
        <taxon>Pseudomonadati</taxon>
        <taxon>Pseudomonadota</taxon>
        <taxon>Gammaproteobacteria</taxon>
        <taxon>Lysobacterales</taxon>
        <taxon>Rhodanobacteraceae</taxon>
        <taxon>Rhodanobacter</taxon>
    </lineage>
</organism>
<dbReference type="Proteomes" id="UP000306317">
    <property type="component" value="Unassembled WGS sequence"/>
</dbReference>
<dbReference type="OrthoDB" id="5959469at2"/>
<protein>
    <submittedName>
        <fullName evidence="1">Uncharacterized protein</fullName>
    </submittedName>
</protein>
<keyword evidence="2" id="KW-1185">Reference proteome</keyword>
<gene>
    <name evidence="1" type="ORF">B1991_12225</name>
</gene>